<keyword evidence="4 7" id="KW-0479">Metal-binding</keyword>
<dbReference type="OrthoDB" id="10259622at2759"/>
<evidence type="ECO:0000256" key="6">
    <source>
        <dbReference type="ARBA" id="ARBA00048117"/>
    </source>
</evidence>
<evidence type="ECO:0000256" key="5">
    <source>
        <dbReference type="ARBA" id="ARBA00023315"/>
    </source>
</evidence>
<keyword evidence="5 7" id="KW-0012">Acyltransferase</keyword>
<dbReference type="Pfam" id="PF00814">
    <property type="entry name" value="TsaD"/>
    <property type="match status" value="1"/>
</dbReference>
<dbReference type="GeneID" id="11533776"/>
<evidence type="ECO:0000256" key="4">
    <source>
        <dbReference type="ARBA" id="ARBA00022723"/>
    </source>
</evidence>
<dbReference type="AlphaFoldDB" id="G8BQK5"/>
<dbReference type="STRING" id="1071381.G8BQK5"/>
<comment type="function">
    <text evidence="7">Required for the formation of a threonylcarbamoyl group on adenosine at position 37 (t(6)A37) in mitochondrial tRNAs that read codons beginning with adenine. Probably involved in the transfer of the threonylcarbamoyl moiety of threonylcarbamoyl-AMP (TC-AMP) to the N6 group of A37. Involved in mitochondrial genome maintenance.</text>
</comment>
<dbReference type="InterPro" id="IPR017860">
    <property type="entry name" value="Peptidase_M22_CS"/>
</dbReference>
<evidence type="ECO:0000256" key="1">
    <source>
        <dbReference type="ARBA" id="ARBA00012156"/>
    </source>
</evidence>
<protein>
    <recommendedName>
        <fullName evidence="1">N(6)-L-threonylcarbamoyladenine synthase</fullName>
        <ecNumber evidence="1">2.3.1.234</ecNumber>
    </recommendedName>
</protein>
<keyword evidence="2 7" id="KW-0808">Transferase</keyword>
<dbReference type="GO" id="GO:0072670">
    <property type="term" value="P:mitochondrial tRNA threonylcarbamoyladenosine modification"/>
    <property type="evidence" value="ECO:0007669"/>
    <property type="project" value="EnsemblFungi"/>
</dbReference>
<keyword evidence="3 7" id="KW-0819">tRNA processing</keyword>
<organism evidence="9 10">
    <name type="scientific">Tetrapisispora phaffii (strain ATCC 24235 / CBS 4417 / NBRC 1672 / NRRL Y-8282 / UCD 70-5)</name>
    <name type="common">Yeast</name>
    <name type="synonym">Fabospora phaffii</name>
    <dbReference type="NCBI Taxonomy" id="1071381"/>
    <lineage>
        <taxon>Eukaryota</taxon>
        <taxon>Fungi</taxon>
        <taxon>Dikarya</taxon>
        <taxon>Ascomycota</taxon>
        <taxon>Saccharomycotina</taxon>
        <taxon>Saccharomycetes</taxon>
        <taxon>Saccharomycetales</taxon>
        <taxon>Saccharomycetaceae</taxon>
        <taxon>Tetrapisispora</taxon>
    </lineage>
</organism>
<dbReference type="InterPro" id="IPR017861">
    <property type="entry name" value="KAE1/TsaD"/>
</dbReference>
<dbReference type="EMBL" id="HE612858">
    <property type="protein sequence ID" value="CCE62517.1"/>
    <property type="molecule type" value="Genomic_DNA"/>
</dbReference>
<dbReference type="Gene3D" id="3.30.420.40">
    <property type="match status" value="2"/>
</dbReference>
<dbReference type="OMA" id="NAAMIGC"/>
<reference evidence="9 10" key="1">
    <citation type="journal article" date="2011" name="Proc. Natl. Acad. Sci. U.S.A.">
        <title>Evolutionary erosion of yeast sex chromosomes by mating-type switching accidents.</title>
        <authorList>
            <person name="Gordon J.L."/>
            <person name="Armisen D."/>
            <person name="Proux-Wera E."/>
            <person name="Oheigeartaigh S.S."/>
            <person name="Byrne K.P."/>
            <person name="Wolfe K.H."/>
        </authorList>
    </citation>
    <scope>NUCLEOTIDE SEQUENCE [LARGE SCALE GENOMIC DNA]</scope>
    <source>
        <strain evidence="10">ATCC 24235 / CBS 4417 / NBRC 1672 / NRRL Y-8282 / UCD 70-5</strain>
    </source>
</reference>
<dbReference type="EC" id="2.3.1.234" evidence="1"/>
<dbReference type="InterPro" id="IPR043129">
    <property type="entry name" value="ATPase_NBD"/>
</dbReference>
<evidence type="ECO:0000256" key="3">
    <source>
        <dbReference type="ARBA" id="ARBA00022694"/>
    </source>
</evidence>
<dbReference type="Proteomes" id="UP000005666">
    <property type="component" value="Chromosome 3"/>
</dbReference>
<comment type="catalytic activity">
    <reaction evidence="6 7">
        <text>L-threonylcarbamoyladenylate + adenosine(37) in tRNA = N(6)-L-threonylcarbamoyladenosine(37) in tRNA + AMP + H(+)</text>
        <dbReference type="Rhea" id="RHEA:37059"/>
        <dbReference type="Rhea" id="RHEA-COMP:10162"/>
        <dbReference type="Rhea" id="RHEA-COMP:10163"/>
        <dbReference type="ChEBI" id="CHEBI:15378"/>
        <dbReference type="ChEBI" id="CHEBI:73682"/>
        <dbReference type="ChEBI" id="CHEBI:74411"/>
        <dbReference type="ChEBI" id="CHEBI:74418"/>
        <dbReference type="ChEBI" id="CHEBI:456215"/>
        <dbReference type="EC" id="2.3.1.234"/>
    </reaction>
</comment>
<dbReference type="HOGENOM" id="CLU_023208_4_1_1"/>
<dbReference type="GO" id="GO:0046872">
    <property type="term" value="F:metal ion binding"/>
    <property type="evidence" value="ECO:0007669"/>
    <property type="project" value="UniProtKB-KW"/>
</dbReference>
<evidence type="ECO:0000256" key="7">
    <source>
        <dbReference type="HAMAP-Rule" id="MF_03179"/>
    </source>
</evidence>
<dbReference type="HAMAP" id="MF_01445">
    <property type="entry name" value="TsaD"/>
    <property type="match status" value="1"/>
</dbReference>
<dbReference type="GO" id="GO:0005759">
    <property type="term" value="C:mitochondrial matrix"/>
    <property type="evidence" value="ECO:0007669"/>
    <property type="project" value="EnsemblFungi"/>
</dbReference>
<dbReference type="InterPro" id="IPR000905">
    <property type="entry name" value="Gcp-like_dom"/>
</dbReference>
<dbReference type="GO" id="GO:0061711">
    <property type="term" value="F:tRNA N(6)-L-threonylcarbamoyladenine synthase activity"/>
    <property type="evidence" value="ECO:0007669"/>
    <property type="project" value="UniProtKB-EC"/>
</dbReference>
<comment type="subunit">
    <text evidence="7">Homodimer.</text>
</comment>
<dbReference type="PRINTS" id="PR00789">
    <property type="entry name" value="OSIALOPTASE"/>
</dbReference>
<dbReference type="eggNOG" id="KOG2707">
    <property type="taxonomic scope" value="Eukaryota"/>
</dbReference>
<dbReference type="KEGG" id="tpf:TPHA_0C03650"/>
<comment type="similarity">
    <text evidence="7">Belongs to the KAE1 / TsaD family.</text>
</comment>
<accession>G8BQK5</accession>
<feature type="domain" description="Gcp-like" evidence="8">
    <location>
        <begin position="63"/>
        <end position="357"/>
    </location>
</feature>
<keyword evidence="10" id="KW-1185">Reference proteome</keyword>
<evidence type="ECO:0000313" key="10">
    <source>
        <dbReference type="Proteomes" id="UP000005666"/>
    </source>
</evidence>
<sequence>MSLITKLTFRNRLLHSSHTVKKRGYKVLAIETSCDDTCVSIIDRFSKDEPPNLLVNLKDTLNSAETGGIIPTKAHLHHQLKIGPLTKKALDISNNPKIDLICVTRGPGMPGSLSGGLDFAKGLSVAWNVPYVGVHHMLGHLLMPRMKNNGNLVKFPLLSLLASGGHTTLVYSSSVTEHEILCDSLDIAVGDSLDKCGREIGIQGNMIAKEMESFINSSVNEIDESILTENQKVTLPNPLKNKPKRMDTQAFSFAPFLTAVRNHLIKYPLVNYSEEDRRVLAFQIQEANFVHIITRVKTVIQLNENKLKNVESFVCSGGVSANKRLRHLLEVEFTDNFKQFHYPDLDLCSDNAAMIGWAGIELFESAALTTDLEVTPIRKWPLSELLLPSGWKR</sequence>
<gene>
    <name evidence="9" type="primary">TPHA0C03650</name>
    <name evidence="7" type="synonym">QRI7</name>
    <name evidence="9" type="ordered locus">TPHA_0C03650</name>
</gene>
<dbReference type="NCBIfam" id="TIGR00329">
    <property type="entry name" value="gcp_kae1"/>
    <property type="match status" value="1"/>
</dbReference>
<dbReference type="PROSITE" id="PS01016">
    <property type="entry name" value="GLYCOPROTEASE"/>
    <property type="match status" value="1"/>
</dbReference>
<dbReference type="GO" id="GO:0000049">
    <property type="term" value="F:tRNA binding"/>
    <property type="evidence" value="ECO:0007669"/>
    <property type="project" value="EnsemblFungi"/>
</dbReference>
<keyword evidence="7" id="KW-0496">Mitochondrion</keyword>
<evidence type="ECO:0000259" key="8">
    <source>
        <dbReference type="Pfam" id="PF00814"/>
    </source>
</evidence>
<dbReference type="SUPFAM" id="SSF53067">
    <property type="entry name" value="Actin-like ATPase domain"/>
    <property type="match status" value="2"/>
</dbReference>
<dbReference type="PANTHER" id="PTHR11735:SF6">
    <property type="entry name" value="TRNA N6-ADENOSINE THREONYLCARBAMOYLTRANSFERASE, MITOCHONDRIAL"/>
    <property type="match status" value="1"/>
</dbReference>
<comment type="subcellular location">
    <subcellularLocation>
        <location evidence="7">Mitochondrion</location>
    </subcellularLocation>
</comment>
<evidence type="ECO:0000256" key="2">
    <source>
        <dbReference type="ARBA" id="ARBA00022679"/>
    </source>
</evidence>
<dbReference type="RefSeq" id="XP_003684951.1">
    <property type="nucleotide sequence ID" value="XM_003684903.1"/>
</dbReference>
<dbReference type="InterPro" id="IPR022450">
    <property type="entry name" value="TsaD"/>
</dbReference>
<evidence type="ECO:0000313" key="9">
    <source>
        <dbReference type="EMBL" id="CCE62517.1"/>
    </source>
</evidence>
<proteinExistence type="inferred from homology"/>
<comment type="cofactor">
    <cofactor evidence="7">
        <name>a divalent metal cation</name>
        <dbReference type="ChEBI" id="CHEBI:60240"/>
    </cofactor>
    <text evidence="7">Binds 1 divalent metal cation per subunit.</text>
</comment>
<name>G8BQK5_TETPH</name>
<dbReference type="GO" id="GO:0008252">
    <property type="term" value="F:nucleotidase activity"/>
    <property type="evidence" value="ECO:0007669"/>
    <property type="project" value="EnsemblFungi"/>
</dbReference>
<dbReference type="PANTHER" id="PTHR11735">
    <property type="entry name" value="TRNA N6-ADENOSINE THREONYLCARBAMOYLTRANSFERASE"/>
    <property type="match status" value="1"/>
</dbReference>